<dbReference type="GO" id="GO:0031012">
    <property type="term" value="C:extracellular matrix"/>
    <property type="evidence" value="ECO:0007669"/>
    <property type="project" value="TreeGrafter"/>
</dbReference>
<reference evidence="4" key="3">
    <citation type="submission" date="2025-09" db="UniProtKB">
        <authorList>
            <consortium name="Ensembl"/>
        </authorList>
    </citation>
    <scope>IDENTIFICATION</scope>
</reference>
<dbReference type="PROSITE" id="PS51233">
    <property type="entry name" value="VWFD"/>
    <property type="match status" value="1"/>
</dbReference>
<dbReference type="SMART" id="SM00216">
    <property type="entry name" value="VWD"/>
    <property type="match status" value="1"/>
</dbReference>
<evidence type="ECO:0000259" key="3">
    <source>
        <dbReference type="PROSITE" id="PS51233"/>
    </source>
</evidence>
<dbReference type="Ensembl" id="ENSNFUT00015003201.1">
    <property type="protein sequence ID" value="ENSNFUP00015003015.1"/>
    <property type="gene ID" value="ENSNFUG00015001539.1"/>
</dbReference>
<sequence>SRATMGGRSVWLDLNFHKSSPVRNHVSNICSTWGRQHYKTFDGDVFQFPGMCEYNLVSDCHESYQGFSVHMKRTEKDGNPTISYVLVTINELSFYLSKNRVTVNYHVTLPYYKGGVLVENNAVYIKLQSKVGFTVMWNGEDAVMVKTVSENKVKGICPDLYYVVQRFVIYICERRYINTLLLTYLHNEPCW</sequence>
<protein>
    <recommendedName>
        <fullName evidence="3">VWFD domain-containing protein</fullName>
    </recommendedName>
</protein>
<dbReference type="GeneTree" id="ENSGT00940000164871"/>
<evidence type="ECO:0000313" key="4">
    <source>
        <dbReference type="Ensembl" id="ENSNFUP00015003015.1"/>
    </source>
</evidence>
<accession>A0A8C6KE94</accession>
<dbReference type="GO" id="GO:0005615">
    <property type="term" value="C:extracellular space"/>
    <property type="evidence" value="ECO:0007669"/>
    <property type="project" value="TreeGrafter"/>
</dbReference>
<dbReference type="PANTHER" id="PTHR11339:SF371">
    <property type="entry name" value="MUCIN-2"/>
    <property type="match status" value="1"/>
</dbReference>
<keyword evidence="1" id="KW-1015">Disulfide bond</keyword>
<reference evidence="4" key="2">
    <citation type="submission" date="2025-08" db="UniProtKB">
        <authorList>
            <consortium name="Ensembl"/>
        </authorList>
    </citation>
    <scope>IDENTIFICATION</scope>
</reference>
<name>A0A8C6KE94_NOTFU</name>
<reference evidence="4" key="1">
    <citation type="submission" date="2014-08" db="EMBL/GenBank/DDBJ databases">
        <authorList>
            <person name="Senf B."/>
            <person name="Petzold A."/>
            <person name="Downie B.R."/>
            <person name="Koch P."/>
            <person name="Platzer M."/>
        </authorList>
    </citation>
    <scope>NUCLEOTIDE SEQUENCE [LARGE SCALE GENOMIC DNA]</scope>
    <source>
        <strain evidence="4">GRZ</strain>
    </source>
</reference>
<dbReference type="AlphaFoldDB" id="A0A8C6KE94"/>
<keyword evidence="2" id="KW-0325">Glycoprotein</keyword>
<dbReference type="InterPro" id="IPR050780">
    <property type="entry name" value="Mucin_vWF_Thrombospondin_sf"/>
</dbReference>
<evidence type="ECO:0000313" key="5">
    <source>
        <dbReference type="Proteomes" id="UP000694548"/>
    </source>
</evidence>
<dbReference type="Pfam" id="PF00094">
    <property type="entry name" value="VWD"/>
    <property type="match status" value="1"/>
</dbReference>
<organism evidence="4 5">
    <name type="scientific">Nothobranchius furzeri</name>
    <name type="common">Turquoise killifish</name>
    <dbReference type="NCBI Taxonomy" id="105023"/>
    <lineage>
        <taxon>Eukaryota</taxon>
        <taxon>Metazoa</taxon>
        <taxon>Chordata</taxon>
        <taxon>Craniata</taxon>
        <taxon>Vertebrata</taxon>
        <taxon>Euteleostomi</taxon>
        <taxon>Actinopterygii</taxon>
        <taxon>Neopterygii</taxon>
        <taxon>Teleostei</taxon>
        <taxon>Neoteleostei</taxon>
        <taxon>Acanthomorphata</taxon>
        <taxon>Ovalentaria</taxon>
        <taxon>Atherinomorphae</taxon>
        <taxon>Cyprinodontiformes</taxon>
        <taxon>Nothobranchiidae</taxon>
        <taxon>Nothobranchius</taxon>
    </lineage>
</organism>
<evidence type="ECO:0000256" key="1">
    <source>
        <dbReference type="ARBA" id="ARBA00023157"/>
    </source>
</evidence>
<evidence type="ECO:0000256" key="2">
    <source>
        <dbReference type="ARBA" id="ARBA00023180"/>
    </source>
</evidence>
<dbReference type="PANTHER" id="PTHR11339">
    <property type="entry name" value="EXTRACELLULAR MATRIX GLYCOPROTEIN RELATED"/>
    <property type="match status" value="1"/>
</dbReference>
<dbReference type="Proteomes" id="UP000694548">
    <property type="component" value="Chromosome sgr02"/>
</dbReference>
<dbReference type="InterPro" id="IPR001846">
    <property type="entry name" value="VWF_type-D"/>
</dbReference>
<proteinExistence type="predicted"/>
<feature type="domain" description="VWFD" evidence="3">
    <location>
        <begin position="28"/>
        <end position="191"/>
    </location>
</feature>
<keyword evidence="5" id="KW-1185">Reference proteome</keyword>